<dbReference type="GO" id="GO:0015179">
    <property type="term" value="F:L-amino acid transmembrane transporter activity"/>
    <property type="evidence" value="ECO:0007669"/>
    <property type="project" value="TreeGrafter"/>
</dbReference>
<accession>A0A9P8WHN2</accession>
<evidence type="ECO:0000313" key="10">
    <source>
        <dbReference type="Proteomes" id="UP000777438"/>
    </source>
</evidence>
<feature type="transmembrane region" description="Helical" evidence="7">
    <location>
        <begin position="439"/>
        <end position="462"/>
    </location>
</feature>
<feature type="transmembrane region" description="Helical" evidence="7">
    <location>
        <begin position="377"/>
        <end position="397"/>
    </location>
</feature>
<feature type="domain" description="Amino acid transporter transmembrane" evidence="8">
    <location>
        <begin position="73"/>
        <end position="465"/>
    </location>
</feature>
<evidence type="ECO:0000256" key="2">
    <source>
        <dbReference type="ARBA" id="ARBA00008066"/>
    </source>
</evidence>
<comment type="caution">
    <text evidence="9">The sequence shown here is derived from an EMBL/GenBank/DDBJ whole genome shotgun (WGS) entry which is preliminary data.</text>
</comment>
<comment type="subcellular location">
    <subcellularLocation>
        <location evidence="1">Membrane</location>
        <topology evidence="1">Multi-pass membrane protein</topology>
    </subcellularLocation>
</comment>
<dbReference type="GO" id="GO:0016020">
    <property type="term" value="C:membrane"/>
    <property type="evidence" value="ECO:0007669"/>
    <property type="project" value="UniProtKB-SubCell"/>
</dbReference>
<keyword evidence="10" id="KW-1185">Reference proteome</keyword>
<dbReference type="Pfam" id="PF01490">
    <property type="entry name" value="Aa_trans"/>
    <property type="match status" value="1"/>
</dbReference>
<evidence type="ECO:0000256" key="1">
    <source>
        <dbReference type="ARBA" id="ARBA00004141"/>
    </source>
</evidence>
<name>A0A9P8WHN2_9HYPO</name>
<feature type="transmembrane region" description="Helical" evidence="7">
    <location>
        <begin position="183"/>
        <end position="203"/>
    </location>
</feature>
<feature type="transmembrane region" description="Helical" evidence="7">
    <location>
        <begin position="403"/>
        <end position="427"/>
    </location>
</feature>
<proteinExistence type="inferred from homology"/>
<keyword evidence="3 7" id="KW-0812">Transmembrane</keyword>
<feature type="transmembrane region" description="Helical" evidence="7">
    <location>
        <begin position="105"/>
        <end position="125"/>
    </location>
</feature>
<reference evidence="9 10" key="1">
    <citation type="journal article" date="2021" name="Nat. Commun.">
        <title>Genetic determinants of endophytism in the Arabidopsis root mycobiome.</title>
        <authorList>
            <person name="Mesny F."/>
            <person name="Miyauchi S."/>
            <person name="Thiergart T."/>
            <person name="Pickel B."/>
            <person name="Atanasova L."/>
            <person name="Karlsson M."/>
            <person name="Huettel B."/>
            <person name="Barry K.W."/>
            <person name="Haridas S."/>
            <person name="Chen C."/>
            <person name="Bauer D."/>
            <person name="Andreopoulos W."/>
            <person name="Pangilinan J."/>
            <person name="LaButti K."/>
            <person name="Riley R."/>
            <person name="Lipzen A."/>
            <person name="Clum A."/>
            <person name="Drula E."/>
            <person name="Henrissat B."/>
            <person name="Kohler A."/>
            <person name="Grigoriev I.V."/>
            <person name="Martin F.M."/>
            <person name="Hacquard S."/>
        </authorList>
    </citation>
    <scope>NUCLEOTIDE SEQUENCE [LARGE SCALE GENOMIC DNA]</scope>
    <source>
        <strain evidence="9 10">MPI-CAGE-CH-0241</strain>
    </source>
</reference>
<evidence type="ECO:0000256" key="4">
    <source>
        <dbReference type="ARBA" id="ARBA00022989"/>
    </source>
</evidence>
<dbReference type="PANTHER" id="PTHR22950">
    <property type="entry name" value="AMINO ACID TRANSPORTER"/>
    <property type="match status" value="1"/>
</dbReference>
<feature type="transmembrane region" description="Helical" evidence="7">
    <location>
        <begin position="253"/>
        <end position="271"/>
    </location>
</feature>
<protein>
    <submittedName>
        <fullName evidence="9">Transmembrane amino acid transporter protein-domain-containing protein</fullName>
    </submittedName>
</protein>
<feature type="transmembrane region" description="Helical" evidence="7">
    <location>
        <begin position="292"/>
        <end position="314"/>
    </location>
</feature>
<feature type="transmembrane region" description="Helical" evidence="7">
    <location>
        <begin position="210"/>
        <end position="233"/>
    </location>
</feature>
<evidence type="ECO:0000256" key="6">
    <source>
        <dbReference type="SAM" id="MobiDB-lite"/>
    </source>
</evidence>
<dbReference type="InterPro" id="IPR013057">
    <property type="entry name" value="AA_transpt_TM"/>
</dbReference>
<feature type="transmembrane region" description="Helical" evidence="7">
    <location>
        <begin position="154"/>
        <end position="177"/>
    </location>
</feature>
<feature type="transmembrane region" description="Helical" evidence="7">
    <location>
        <begin position="79"/>
        <end position="99"/>
    </location>
</feature>
<dbReference type="PANTHER" id="PTHR22950:SF479">
    <property type="entry name" value="AMINO ACID TRANSPORTER (EUROFUNG)-RELATED"/>
    <property type="match status" value="1"/>
</dbReference>
<gene>
    <name evidence="9" type="ORF">B0T10DRAFT_101155</name>
</gene>
<dbReference type="EMBL" id="JAGPYM010000002">
    <property type="protein sequence ID" value="KAH6898179.1"/>
    <property type="molecule type" value="Genomic_DNA"/>
</dbReference>
<feature type="transmembrane region" description="Helical" evidence="7">
    <location>
        <begin position="334"/>
        <end position="357"/>
    </location>
</feature>
<evidence type="ECO:0000256" key="3">
    <source>
        <dbReference type="ARBA" id="ARBA00022692"/>
    </source>
</evidence>
<dbReference type="AlphaFoldDB" id="A0A9P8WHN2"/>
<evidence type="ECO:0000259" key="8">
    <source>
        <dbReference type="Pfam" id="PF01490"/>
    </source>
</evidence>
<keyword evidence="4 7" id="KW-1133">Transmembrane helix</keyword>
<feature type="region of interest" description="Disordered" evidence="6">
    <location>
        <begin position="26"/>
        <end position="52"/>
    </location>
</feature>
<sequence>MNQATMIPTTNTPPAAETVDQITKDTSKKSSNAIANHGPGTMFAPDDSMSEKGGEVTEFEKRKIMAGNAKFHRLGWKRLTIVLIVQAIALGSLSIPAAFATLGMVAGVICSVGIGLIAIYTAYIVGQVKVTFPHVEHYPAAGGLMFGRFGYEAFGVMLVLQLLLLTASHCLTGTIAFEVLTESSICAIVWGVISAIVLLILAIPPSFAEMAILGYVDFVSIVLAIGITIIATGVEKTNHGAPSEWSAWPKEDLSFATAFIAVCNIFFAYSFSISQFSFMDEMHTPTDYMKSIWALGSIEIIIYTVTGALIYSFVGVDVKSPAILSTSSTVAKVAFGVALPVIFISGSINTTVAARYIHGRMYKDSVTKYVNTKKGWVTWLVLITIFSWLGFVIAEAIPFFSDLIAITSSLLNSGFTLYIPSLMWFFLLKEGKWYTKKNLFWSIINGIVFVLGLILLAGGTYASIQSIINEYKAGTVKNAFSCAPLV</sequence>
<dbReference type="Proteomes" id="UP000777438">
    <property type="component" value="Unassembled WGS sequence"/>
</dbReference>
<evidence type="ECO:0000313" key="9">
    <source>
        <dbReference type="EMBL" id="KAH6898179.1"/>
    </source>
</evidence>
<evidence type="ECO:0000256" key="7">
    <source>
        <dbReference type="SAM" id="Phobius"/>
    </source>
</evidence>
<keyword evidence="5 7" id="KW-0472">Membrane</keyword>
<evidence type="ECO:0000256" key="5">
    <source>
        <dbReference type="ARBA" id="ARBA00023136"/>
    </source>
</evidence>
<organism evidence="9 10">
    <name type="scientific">Thelonectria olida</name>
    <dbReference type="NCBI Taxonomy" id="1576542"/>
    <lineage>
        <taxon>Eukaryota</taxon>
        <taxon>Fungi</taxon>
        <taxon>Dikarya</taxon>
        <taxon>Ascomycota</taxon>
        <taxon>Pezizomycotina</taxon>
        <taxon>Sordariomycetes</taxon>
        <taxon>Hypocreomycetidae</taxon>
        <taxon>Hypocreales</taxon>
        <taxon>Nectriaceae</taxon>
        <taxon>Thelonectria</taxon>
    </lineage>
</organism>
<comment type="similarity">
    <text evidence="2">Belongs to the amino acid/polyamine transporter 2 family.</text>
</comment>
<dbReference type="OrthoDB" id="655540at2759"/>